<sequence>MPNRAFRLLLSLSSVYLCCVTLFNIYVGSFSNSINISLLSTGLLTALQLLNLLLMYKYNAKLLKLSLVGEGLLIISSIWTMIVFPYLLGQLIFGLVITLLTSGLIYVANKDLAKNN</sequence>
<reference evidence="3" key="1">
    <citation type="submission" date="2018-12" db="EMBL/GenBank/DDBJ databases">
        <title>A new species of lactobacillus.</title>
        <authorList>
            <person name="Jian Y."/>
            <person name="Xin L."/>
            <person name="Hong Z.J."/>
            <person name="Ming L.Z."/>
            <person name="Hong X.Z."/>
        </authorList>
    </citation>
    <scope>NUCLEOTIDE SEQUENCE [LARGE SCALE GENOMIC DNA]</scope>
    <source>
        <strain evidence="3">HSLZ-75</strain>
    </source>
</reference>
<feature type="transmembrane region" description="Helical" evidence="1">
    <location>
        <begin position="7"/>
        <end position="27"/>
    </location>
</feature>
<evidence type="ECO:0000313" key="2">
    <source>
        <dbReference type="EMBL" id="QBP18034.1"/>
    </source>
</evidence>
<evidence type="ECO:0000256" key="1">
    <source>
        <dbReference type="SAM" id="Phobius"/>
    </source>
</evidence>
<keyword evidence="1" id="KW-0812">Transmembrane</keyword>
<feature type="transmembrane region" description="Helical" evidence="1">
    <location>
        <begin position="88"/>
        <end position="108"/>
    </location>
</feature>
<dbReference type="AlphaFoldDB" id="A0A4P6ZK51"/>
<feature type="transmembrane region" description="Helical" evidence="1">
    <location>
        <begin position="33"/>
        <end position="55"/>
    </location>
</feature>
<keyword evidence="3" id="KW-1185">Reference proteome</keyword>
<keyword evidence="1" id="KW-0472">Membrane</keyword>
<proteinExistence type="predicted"/>
<organism evidence="2 3">
    <name type="scientific">Acetilactobacillus jinshanensis</name>
    <dbReference type="NCBI Taxonomy" id="1720083"/>
    <lineage>
        <taxon>Bacteria</taxon>
        <taxon>Bacillati</taxon>
        <taxon>Bacillota</taxon>
        <taxon>Bacilli</taxon>
        <taxon>Lactobacillales</taxon>
        <taxon>Lactobacillaceae</taxon>
        <taxon>Acetilactobacillus</taxon>
    </lineage>
</organism>
<gene>
    <name evidence="2" type="ORF">ELX58_02475</name>
</gene>
<feature type="transmembrane region" description="Helical" evidence="1">
    <location>
        <begin position="62"/>
        <end position="82"/>
    </location>
</feature>
<protein>
    <submittedName>
        <fullName evidence="2">Uncharacterized protein</fullName>
    </submittedName>
</protein>
<dbReference type="EMBL" id="CP034726">
    <property type="protein sequence ID" value="QBP18034.1"/>
    <property type="molecule type" value="Genomic_DNA"/>
</dbReference>
<name>A0A4P6ZK51_9LACO</name>
<dbReference type="RefSeq" id="WP_133441591.1">
    <property type="nucleotide sequence ID" value="NZ_CP034726.1"/>
</dbReference>
<dbReference type="Proteomes" id="UP000294321">
    <property type="component" value="Chromosome"/>
</dbReference>
<evidence type="ECO:0000313" key="3">
    <source>
        <dbReference type="Proteomes" id="UP000294321"/>
    </source>
</evidence>
<keyword evidence="1" id="KW-1133">Transmembrane helix</keyword>
<accession>A0A4P6ZK51</accession>
<dbReference type="KEGG" id="lji:ELX58_02475"/>